<name>A0A8E6F0J6_9BACT</name>
<sequence length="190" mass="21542">MKTLVVEHDWQHWWDNRLRALEEVFGPQDEQVFHSLIPFDVGGVADVLVFKHHLDGVVYVTADLIGSQEQLPTEVGNYELMMCHRGESEIGPNLISKLAVYTCEDRLKPGDTMNIERAAPVGSTVTALLFLKYADLTVLDQKAGVLLCMGITSDELDWCQLGRTNELIRALKKQKVYPFTEWRRKSVLAV</sequence>
<dbReference type="EMBL" id="CP074694">
    <property type="protein sequence ID" value="QVL34616.1"/>
    <property type="molecule type" value="Genomic_DNA"/>
</dbReference>
<evidence type="ECO:0000259" key="1">
    <source>
        <dbReference type="Pfam" id="PF05076"/>
    </source>
</evidence>
<dbReference type="AlphaFoldDB" id="A0A8E6F0J6"/>
<dbReference type="Proteomes" id="UP000676194">
    <property type="component" value="Chromosome"/>
</dbReference>
<protein>
    <submittedName>
        <fullName evidence="2">Suppressor of fused domain protein</fullName>
    </submittedName>
</protein>
<accession>A0A8E6F0J6</accession>
<dbReference type="InterPro" id="IPR020941">
    <property type="entry name" value="SUFU-like_domain"/>
</dbReference>
<keyword evidence="3" id="KW-1185">Reference proteome</keyword>
<dbReference type="KEGG" id="tsph:KIH39_12115"/>
<evidence type="ECO:0000313" key="2">
    <source>
        <dbReference type="EMBL" id="QVL34616.1"/>
    </source>
</evidence>
<feature type="domain" description="Suppressor of fused-like" evidence="1">
    <location>
        <begin position="46"/>
        <end position="185"/>
    </location>
</feature>
<reference evidence="2" key="1">
    <citation type="submission" date="2021-05" db="EMBL/GenBank/DDBJ databases">
        <title>Complete genome sequence of the cellulolytic planctomycete Telmatocola sphagniphila SP2T and characterization of the first cellulase from planctomycetes.</title>
        <authorList>
            <person name="Rakitin A.L."/>
            <person name="Beletsky A.V."/>
            <person name="Naumoff D.G."/>
            <person name="Kulichevskaya I.S."/>
            <person name="Mardanov A.V."/>
            <person name="Ravin N.V."/>
            <person name="Dedysh S.N."/>
        </authorList>
    </citation>
    <scope>NUCLEOTIDE SEQUENCE</scope>
    <source>
        <strain evidence="2">SP2T</strain>
    </source>
</reference>
<proteinExistence type="predicted"/>
<organism evidence="2 3">
    <name type="scientific">Telmatocola sphagniphila</name>
    <dbReference type="NCBI Taxonomy" id="1123043"/>
    <lineage>
        <taxon>Bacteria</taxon>
        <taxon>Pseudomonadati</taxon>
        <taxon>Planctomycetota</taxon>
        <taxon>Planctomycetia</taxon>
        <taxon>Gemmatales</taxon>
        <taxon>Gemmataceae</taxon>
    </lineage>
</organism>
<dbReference type="Pfam" id="PF05076">
    <property type="entry name" value="SUFU"/>
    <property type="match status" value="1"/>
</dbReference>
<dbReference type="RefSeq" id="WP_213499769.1">
    <property type="nucleotide sequence ID" value="NZ_CP074694.1"/>
</dbReference>
<gene>
    <name evidence="2" type="ORF">KIH39_12115</name>
</gene>
<evidence type="ECO:0000313" key="3">
    <source>
        <dbReference type="Proteomes" id="UP000676194"/>
    </source>
</evidence>